<dbReference type="GO" id="GO:0005634">
    <property type="term" value="C:nucleus"/>
    <property type="evidence" value="ECO:0007669"/>
    <property type="project" value="TreeGrafter"/>
</dbReference>
<accession>A0A382U4L9</accession>
<dbReference type="SUPFAM" id="SSF46565">
    <property type="entry name" value="Chaperone J-domain"/>
    <property type="match status" value="1"/>
</dbReference>
<dbReference type="Pfam" id="PF00226">
    <property type="entry name" value="DnaJ"/>
    <property type="match status" value="1"/>
</dbReference>
<dbReference type="GO" id="GO:0005737">
    <property type="term" value="C:cytoplasm"/>
    <property type="evidence" value="ECO:0007669"/>
    <property type="project" value="TreeGrafter"/>
</dbReference>
<dbReference type="InterPro" id="IPR036869">
    <property type="entry name" value="J_dom_sf"/>
</dbReference>
<name>A0A382U4L9_9ZZZZ</name>
<dbReference type="PRINTS" id="PR00625">
    <property type="entry name" value="JDOMAIN"/>
</dbReference>
<dbReference type="GO" id="GO:0051082">
    <property type="term" value="F:unfolded protein binding"/>
    <property type="evidence" value="ECO:0007669"/>
    <property type="project" value="TreeGrafter"/>
</dbReference>
<protein>
    <recommendedName>
        <fullName evidence="2">J domain-containing protein</fullName>
    </recommendedName>
</protein>
<feature type="compositionally biased region" description="Basic and acidic residues" evidence="1">
    <location>
        <begin position="32"/>
        <end position="51"/>
    </location>
</feature>
<evidence type="ECO:0000313" key="3">
    <source>
        <dbReference type="EMBL" id="SVD28648.1"/>
    </source>
</evidence>
<evidence type="ECO:0000256" key="1">
    <source>
        <dbReference type="SAM" id="MobiDB-lite"/>
    </source>
</evidence>
<dbReference type="PROSITE" id="PS50076">
    <property type="entry name" value="DNAJ_2"/>
    <property type="match status" value="1"/>
</dbReference>
<dbReference type="GO" id="GO:0044183">
    <property type="term" value="F:protein folding chaperone"/>
    <property type="evidence" value="ECO:0007669"/>
    <property type="project" value="TreeGrafter"/>
</dbReference>
<dbReference type="AlphaFoldDB" id="A0A382U4L9"/>
<dbReference type="EMBL" id="UINC01141105">
    <property type="protein sequence ID" value="SVD28648.1"/>
    <property type="molecule type" value="Genomic_DNA"/>
</dbReference>
<dbReference type="InterPro" id="IPR001623">
    <property type="entry name" value="DnaJ_domain"/>
</dbReference>
<reference evidence="3" key="1">
    <citation type="submission" date="2018-05" db="EMBL/GenBank/DDBJ databases">
        <authorList>
            <person name="Lanie J.A."/>
            <person name="Ng W.-L."/>
            <person name="Kazmierczak K.M."/>
            <person name="Andrzejewski T.M."/>
            <person name="Davidsen T.M."/>
            <person name="Wayne K.J."/>
            <person name="Tettelin H."/>
            <person name="Glass J.I."/>
            <person name="Rusch D."/>
            <person name="Podicherti R."/>
            <person name="Tsui H.-C.T."/>
            <person name="Winkler M.E."/>
        </authorList>
    </citation>
    <scope>NUCLEOTIDE SEQUENCE</scope>
</reference>
<dbReference type="GO" id="GO:0051087">
    <property type="term" value="F:protein-folding chaperone binding"/>
    <property type="evidence" value="ECO:0007669"/>
    <property type="project" value="TreeGrafter"/>
</dbReference>
<dbReference type="PANTHER" id="PTHR43948:SF10">
    <property type="entry name" value="MRJ, ISOFORM E"/>
    <property type="match status" value="1"/>
</dbReference>
<sequence>MAKRDYYEVLGVDRNASGDELKKAYRKVAMKYHPDRNPGDKEAEDKFKEASEAFEVL</sequence>
<dbReference type="Gene3D" id="1.10.287.110">
    <property type="entry name" value="DnaJ domain"/>
    <property type="match status" value="1"/>
</dbReference>
<dbReference type="SMART" id="SM00271">
    <property type="entry name" value="DnaJ"/>
    <property type="match status" value="1"/>
</dbReference>
<gene>
    <name evidence="3" type="ORF">METZ01_LOCUS381502</name>
</gene>
<feature type="non-terminal residue" evidence="3">
    <location>
        <position position="57"/>
    </location>
</feature>
<proteinExistence type="predicted"/>
<feature type="region of interest" description="Disordered" evidence="1">
    <location>
        <begin position="32"/>
        <end position="57"/>
    </location>
</feature>
<organism evidence="3">
    <name type="scientific">marine metagenome</name>
    <dbReference type="NCBI Taxonomy" id="408172"/>
    <lineage>
        <taxon>unclassified sequences</taxon>
        <taxon>metagenomes</taxon>
        <taxon>ecological metagenomes</taxon>
    </lineage>
</organism>
<evidence type="ECO:0000259" key="2">
    <source>
        <dbReference type="PROSITE" id="PS50076"/>
    </source>
</evidence>
<dbReference type="CDD" id="cd06257">
    <property type="entry name" value="DnaJ"/>
    <property type="match status" value="1"/>
</dbReference>
<feature type="domain" description="J" evidence="2">
    <location>
        <begin position="5"/>
        <end position="57"/>
    </location>
</feature>
<dbReference type="PANTHER" id="PTHR43948">
    <property type="entry name" value="DNAJ HOMOLOG SUBFAMILY B"/>
    <property type="match status" value="1"/>
</dbReference>